<dbReference type="CDD" id="cd18186">
    <property type="entry name" value="BTB_POZ_ZBTB_KLHL-like"/>
    <property type="match status" value="1"/>
</dbReference>
<feature type="region of interest" description="Disordered" evidence="1">
    <location>
        <begin position="419"/>
        <end position="454"/>
    </location>
</feature>
<dbReference type="PANTHER" id="PTHR21446:SF12">
    <property type="entry name" value="POTASSIUM CHANNEL TETRAMERIZATION DOMAIN CONTAINING 1"/>
    <property type="match status" value="1"/>
</dbReference>
<dbReference type="EnsemblMetazoa" id="G5624.7">
    <property type="protein sequence ID" value="G5624.7:cds"/>
    <property type="gene ID" value="G5624"/>
</dbReference>
<dbReference type="InterPro" id="IPR011333">
    <property type="entry name" value="SKP1/BTB/POZ_sf"/>
</dbReference>
<sequence>MISYHKIYMSPVQSSNLQSQLCGLWKKQKFCDAVIKSDNISVIAHSLVLAASCPKLQSMEAYSFGSLLEIRVDSDITKESVMAFLQYLYEGYLMLTEENYCHVEKLAHSMHIDSIISYCKDFNQSILSSRSDIHETTDQADFKHVRTTNLLRVLDSSEKRLHESSVNRDSSKRLKQSSSNHCSSESISVKQESPLGVTQSLGGGIGGTELKQGPSASNQSESYLTSSNKVSLNINSEKAAASGDGGIFYSNPNFKEGSSTSLNSTGPPHVQVSSCGSQLNGSPLPLTISNVHSLQTVQSSNFELGKKTPQTEPYPVLLKEVRQSSSPFSCNLAKVSASCAGIDKDDKRPISSQSLSLQQQFKKSSRKFREKSESQTCTSTSNSVTSTDPSTEVSLSIVKIEPEDSIIQTDEGMFLSTAQRDETQTSQSSWLHDNPSMSSEENLSQEETSSSLTSRTDFDNVLSRIAVSDIDTSHQEFDDQTSQFMPTRTRFHKLSEEEIQGIQDFPQSKATKKNTKWGIKILTDWHTETYGVPLDMTTVDEEEFAKKLGRFYCEAKPQPDQKYGKHTEYHINTMKSIRAAINRHLSDIGRNINIVNDKAFKVANKGLTGLLKRRMVTGTFRPTTHKEVIDVSDLQKISAFFENAYLSPINLRLAVWYIIAVNFVSKGLGFYYQLRINSFDFKVDEKGSTYACLKREQKSKDYTDCNHITEAMYDKRIYETGNRNCPVKTLKFFLAKTDPNASYLFNKCLKDAICSPNICNLWYSSKHLNQGSFVSFLPDICKAADCKRYTANCLRETAVHAGFEQRDIMYFSRHEYDTSVKSYNREISEIASATLYSMAGNMGRVENDNVDGSYESM</sequence>
<dbReference type="Proteomes" id="UP000005408">
    <property type="component" value="Unassembled WGS sequence"/>
</dbReference>
<evidence type="ECO:0000259" key="2">
    <source>
        <dbReference type="PROSITE" id="PS50097"/>
    </source>
</evidence>
<dbReference type="PANTHER" id="PTHR21446">
    <property type="entry name" value="DUF3504 DOMAIN-CONTAINING PROTEIN"/>
    <property type="match status" value="1"/>
</dbReference>
<keyword evidence="4" id="KW-1185">Reference proteome</keyword>
<dbReference type="InterPro" id="IPR052787">
    <property type="entry name" value="MAVS"/>
</dbReference>
<dbReference type="Gene3D" id="3.30.710.10">
    <property type="entry name" value="Potassium Channel Kv1.1, Chain A"/>
    <property type="match status" value="1"/>
</dbReference>
<feature type="compositionally biased region" description="Polar residues" evidence="1">
    <location>
        <begin position="424"/>
        <end position="437"/>
    </location>
</feature>
<protein>
    <recommendedName>
        <fullName evidence="2">BTB domain-containing protein</fullName>
    </recommendedName>
</protein>
<feature type="compositionally biased region" description="Low complexity" evidence="1">
    <location>
        <begin position="177"/>
        <end position="188"/>
    </location>
</feature>
<dbReference type="EnsemblMetazoa" id="G5624.6">
    <property type="protein sequence ID" value="G5624.6:cds"/>
    <property type="gene ID" value="G5624"/>
</dbReference>
<evidence type="ECO:0000313" key="4">
    <source>
        <dbReference type="Proteomes" id="UP000005408"/>
    </source>
</evidence>
<evidence type="ECO:0000313" key="3">
    <source>
        <dbReference type="EnsemblMetazoa" id="G5624.6:cds"/>
    </source>
</evidence>
<dbReference type="PROSITE" id="PS50097">
    <property type="entry name" value="BTB"/>
    <property type="match status" value="1"/>
</dbReference>
<dbReference type="AlphaFoldDB" id="A0A8W8NFU1"/>
<feature type="region of interest" description="Disordered" evidence="1">
    <location>
        <begin position="343"/>
        <end position="392"/>
    </location>
</feature>
<organism evidence="3 4">
    <name type="scientific">Magallana gigas</name>
    <name type="common">Pacific oyster</name>
    <name type="synonym">Crassostrea gigas</name>
    <dbReference type="NCBI Taxonomy" id="29159"/>
    <lineage>
        <taxon>Eukaryota</taxon>
        <taxon>Metazoa</taxon>
        <taxon>Spiralia</taxon>
        <taxon>Lophotrochozoa</taxon>
        <taxon>Mollusca</taxon>
        <taxon>Bivalvia</taxon>
        <taxon>Autobranchia</taxon>
        <taxon>Pteriomorphia</taxon>
        <taxon>Ostreida</taxon>
        <taxon>Ostreoidea</taxon>
        <taxon>Ostreidae</taxon>
        <taxon>Magallana</taxon>
    </lineage>
</organism>
<feature type="region of interest" description="Disordered" evidence="1">
    <location>
        <begin position="161"/>
        <end position="224"/>
    </location>
</feature>
<dbReference type="Pfam" id="PF00651">
    <property type="entry name" value="BTB"/>
    <property type="match status" value="1"/>
</dbReference>
<accession>A0A8W8NFU1</accession>
<feature type="region of interest" description="Disordered" evidence="1">
    <location>
        <begin position="257"/>
        <end position="277"/>
    </location>
</feature>
<feature type="compositionally biased region" description="Basic and acidic residues" evidence="1">
    <location>
        <begin position="161"/>
        <end position="172"/>
    </location>
</feature>
<dbReference type="SUPFAM" id="SSF54695">
    <property type="entry name" value="POZ domain"/>
    <property type="match status" value="1"/>
</dbReference>
<dbReference type="EnsemblMetazoa" id="G5624.8">
    <property type="protein sequence ID" value="G5624.8:cds"/>
    <property type="gene ID" value="G5624"/>
</dbReference>
<feature type="compositionally biased region" description="Polar residues" evidence="1">
    <location>
        <begin position="214"/>
        <end position="224"/>
    </location>
</feature>
<name>A0A8W8NFU1_MAGGI</name>
<feature type="compositionally biased region" description="Low complexity" evidence="1">
    <location>
        <begin position="438"/>
        <end position="454"/>
    </location>
</feature>
<reference evidence="3" key="1">
    <citation type="submission" date="2022-08" db="UniProtKB">
        <authorList>
            <consortium name="EnsemblMetazoa"/>
        </authorList>
    </citation>
    <scope>IDENTIFICATION</scope>
    <source>
        <strain evidence="3">05x7-T-G4-1.051#20</strain>
    </source>
</reference>
<evidence type="ECO:0000256" key="1">
    <source>
        <dbReference type="SAM" id="MobiDB-lite"/>
    </source>
</evidence>
<feature type="domain" description="BTB" evidence="2">
    <location>
        <begin position="31"/>
        <end position="97"/>
    </location>
</feature>
<dbReference type="OrthoDB" id="10067014at2759"/>
<proteinExistence type="predicted"/>
<dbReference type="SMART" id="SM00225">
    <property type="entry name" value="BTB"/>
    <property type="match status" value="1"/>
</dbReference>
<feature type="compositionally biased region" description="Low complexity" evidence="1">
    <location>
        <begin position="351"/>
        <end position="362"/>
    </location>
</feature>
<feature type="compositionally biased region" description="Low complexity" evidence="1">
    <location>
        <begin position="374"/>
        <end position="391"/>
    </location>
</feature>
<dbReference type="InterPro" id="IPR000210">
    <property type="entry name" value="BTB/POZ_dom"/>
</dbReference>